<keyword evidence="7" id="KW-0862">Zinc</keyword>
<dbReference type="PANTHER" id="PTHR42837">
    <property type="entry name" value="REGULATOR OF SIGMA-E PROTEASE RSEP"/>
    <property type="match status" value="1"/>
</dbReference>
<sequence length="161" mass="18475">MSYLVTIIAFIIVFGVLVTVHEYGHMFFAKRAGIMCPEFAIGMGPKIFSFRKNETLYTIRLLPVGGYVRMAGDGLEEPPVEPGMNVKIKLNEENEITHIILDDHHKFQQIEAIEVKKCDFKDDLFIEGITAYDNERHHFKIARKSFFVENGSLVQIAPRDR</sequence>
<reference evidence="15 16" key="1">
    <citation type="submission" date="2019-11" db="EMBL/GenBank/DDBJ databases">
        <title>Implementation of targeted gown and glove precautions to prevent Staphylococcus aureus acquisition in community-based nursing homes.</title>
        <authorList>
            <person name="Stine O.C."/>
        </authorList>
    </citation>
    <scope>NUCLEOTIDE SEQUENCE [LARGE SCALE GENOMIC DNA]</scope>
    <source>
        <strain evidence="14 16">S_2023.LVRQ.AN</strain>
        <strain evidence="13 15">S_4031.LGMP.AI</strain>
    </source>
</reference>
<gene>
    <name evidence="13" type="ORF">GO793_05320</name>
    <name evidence="14" type="ORF">GO941_14870</name>
</gene>
<proteinExistence type="inferred from homology"/>
<keyword evidence="8 11" id="KW-1133">Transmembrane helix</keyword>
<dbReference type="InterPro" id="IPR008915">
    <property type="entry name" value="Peptidase_M50"/>
</dbReference>
<dbReference type="AlphaFoldDB" id="A0A6B0CZC8"/>
<evidence type="ECO:0000313" key="14">
    <source>
        <dbReference type="EMBL" id="MVL46744.1"/>
    </source>
</evidence>
<comment type="caution">
    <text evidence="14">The sequence shown here is derived from an EMBL/GenBank/DDBJ whole genome shotgun (WGS) entry which is preliminary data.</text>
</comment>
<accession>A0A6B0CZC8</accession>
<evidence type="ECO:0000256" key="1">
    <source>
        <dbReference type="ARBA" id="ARBA00001947"/>
    </source>
</evidence>
<dbReference type="EMBL" id="WPVZ01000796">
    <property type="protein sequence ID" value="MVL46744.1"/>
    <property type="molecule type" value="Genomic_DNA"/>
</dbReference>
<keyword evidence="9 14" id="KW-0482">Metalloprotease</keyword>
<comment type="similarity">
    <text evidence="3">Belongs to the peptidase M50B family.</text>
</comment>
<keyword evidence="5 11" id="KW-0812">Transmembrane</keyword>
<evidence type="ECO:0000313" key="15">
    <source>
        <dbReference type="Proteomes" id="UP000433366"/>
    </source>
</evidence>
<comment type="subcellular location">
    <subcellularLocation>
        <location evidence="2">Membrane</location>
        <topology evidence="2">Multi-pass membrane protein</topology>
    </subcellularLocation>
</comment>
<evidence type="ECO:0000256" key="9">
    <source>
        <dbReference type="ARBA" id="ARBA00023049"/>
    </source>
</evidence>
<protein>
    <submittedName>
        <fullName evidence="14">RIP metalloprotease RseP</fullName>
    </submittedName>
</protein>
<name>A0A6B0CZC8_STAAU</name>
<organism evidence="14 16">
    <name type="scientific">Staphylococcus aureus</name>
    <dbReference type="NCBI Taxonomy" id="1280"/>
    <lineage>
        <taxon>Bacteria</taxon>
        <taxon>Bacillati</taxon>
        <taxon>Bacillota</taxon>
        <taxon>Bacilli</taxon>
        <taxon>Bacillales</taxon>
        <taxon>Staphylococcaceae</taxon>
        <taxon>Staphylococcus</taxon>
    </lineage>
</organism>
<dbReference type="Pfam" id="PF02163">
    <property type="entry name" value="Peptidase_M50"/>
    <property type="match status" value="1"/>
</dbReference>
<evidence type="ECO:0000256" key="2">
    <source>
        <dbReference type="ARBA" id="ARBA00004141"/>
    </source>
</evidence>
<evidence type="ECO:0000256" key="4">
    <source>
        <dbReference type="ARBA" id="ARBA00022670"/>
    </source>
</evidence>
<keyword evidence="10 11" id="KW-0472">Membrane</keyword>
<evidence type="ECO:0000313" key="13">
    <source>
        <dbReference type="EMBL" id="MVI55278.1"/>
    </source>
</evidence>
<dbReference type="GO" id="GO:0016020">
    <property type="term" value="C:membrane"/>
    <property type="evidence" value="ECO:0007669"/>
    <property type="project" value="UniProtKB-SubCell"/>
</dbReference>
<keyword evidence="6" id="KW-0378">Hydrolase</keyword>
<evidence type="ECO:0000259" key="12">
    <source>
        <dbReference type="Pfam" id="PF02163"/>
    </source>
</evidence>
<evidence type="ECO:0000256" key="10">
    <source>
        <dbReference type="ARBA" id="ARBA00023136"/>
    </source>
</evidence>
<dbReference type="PANTHER" id="PTHR42837:SF2">
    <property type="entry name" value="MEMBRANE METALLOPROTEASE ARASP2, CHLOROPLASTIC-RELATED"/>
    <property type="match status" value="1"/>
</dbReference>
<dbReference type="GO" id="GO:0006508">
    <property type="term" value="P:proteolysis"/>
    <property type="evidence" value="ECO:0007669"/>
    <property type="project" value="UniProtKB-KW"/>
</dbReference>
<evidence type="ECO:0000256" key="7">
    <source>
        <dbReference type="ARBA" id="ARBA00022833"/>
    </source>
</evidence>
<dbReference type="InterPro" id="IPR004387">
    <property type="entry name" value="Pept_M50_Zn"/>
</dbReference>
<dbReference type="Proteomes" id="UP000433366">
    <property type="component" value="Unassembled WGS sequence"/>
</dbReference>
<dbReference type="EMBL" id="WPRH01000350">
    <property type="protein sequence ID" value="MVI55278.1"/>
    <property type="molecule type" value="Genomic_DNA"/>
</dbReference>
<feature type="non-terminal residue" evidence="14">
    <location>
        <position position="161"/>
    </location>
</feature>
<evidence type="ECO:0000256" key="3">
    <source>
        <dbReference type="ARBA" id="ARBA00007931"/>
    </source>
</evidence>
<keyword evidence="4 14" id="KW-0645">Protease</keyword>
<evidence type="ECO:0000256" key="5">
    <source>
        <dbReference type="ARBA" id="ARBA00022692"/>
    </source>
</evidence>
<evidence type="ECO:0000256" key="8">
    <source>
        <dbReference type="ARBA" id="ARBA00022989"/>
    </source>
</evidence>
<feature type="domain" description="Peptidase M50" evidence="12">
    <location>
        <begin position="9"/>
        <end position="88"/>
    </location>
</feature>
<dbReference type="GO" id="GO:0004222">
    <property type="term" value="F:metalloendopeptidase activity"/>
    <property type="evidence" value="ECO:0007669"/>
    <property type="project" value="InterPro"/>
</dbReference>
<dbReference type="Proteomes" id="UP000434412">
    <property type="component" value="Unassembled WGS sequence"/>
</dbReference>
<evidence type="ECO:0000313" key="16">
    <source>
        <dbReference type="Proteomes" id="UP000434412"/>
    </source>
</evidence>
<feature type="transmembrane region" description="Helical" evidence="11">
    <location>
        <begin position="6"/>
        <end position="24"/>
    </location>
</feature>
<evidence type="ECO:0000256" key="11">
    <source>
        <dbReference type="SAM" id="Phobius"/>
    </source>
</evidence>
<evidence type="ECO:0000256" key="6">
    <source>
        <dbReference type="ARBA" id="ARBA00022801"/>
    </source>
</evidence>
<dbReference type="CDD" id="cd06163">
    <property type="entry name" value="S2P-M50_PDZ_RseP-like"/>
    <property type="match status" value="1"/>
</dbReference>
<comment type="cofactor">
    <cofactor evidence="1">
        <name>Zn(2+)</name>
        <dbReference type="ChEBI" id="CHEBI:29105"/>
    </cofactor>
</comment>